<evidence type="ECO:0000256" key="1">
    <source>
        <dbReference type="SAM" id="MobiDB-lite"/>
    </source>
</evidence>
<accession>A0AB34GKV0</accession>
<sequence>MGHGASAPCIPAGPRLDTGPEAQAGKGSIPCTQPPMEYLLPLAPLLRGFGTSSCTELSPEFLIQEGFPEAGVIVRPGLLWHRRKATGSG</sequence>
<keyword evidence="3" id="KW-1185">Reference proteome</keyword>
<dbReference type="EMBL" id="JAIQCJ010002203">
    <property type="protein sequence ID" value="KAJ8779862.1"/>
    <property type="molecule type" value="Genomic_DNA"/>
</dbReference>
<name>A0AB34GKV0_ESCRO</name>
<dbReference type="Proteomes" id="UP001159641">
    <property type="component" value="Unassembled WGS sequence"/>
</dbReference>
<comment type="caution">
    <text evidence="2">The sequence shown here is derived from an EMBL/GenBank/DDBJ whole genome shotgun (WGS) entry which is preliminary data.</text>
</comment>
<organism evidence="2 3">
    <name type="scientific">Eschrichtius robustus</name>
    <name type="common">California gray whale</name>
    <name type="synonym">Eschrichtius gibbosus</name>
    <dbReference type="NCBI Taxonomy" id="9764"/>
    <lineage>
        <taxon>Eukaryota</taxon>
        <taxon>Metazoa</taxon>
        <taxon>Chordata</taxon>
        <taxon>Craniata</taxon>
        <taxon>Vertebrata</taxon>
        <taxon>Euteleostomi</taxon>
        <taxon>Mammalia</taxon>
        <taxon>Eutheria</taxon>
        <taxon>Laurasiatheria</taxon>
        <taxon>Artiodactyla</taxon>
        <taxon>Whippomorpha</taxon>
        <taxon>Cetacea</taxon>
        <taxon>Mysticeti</taxon>
        <taxon>Eschrichtiidae</taxon>
        <taxon>Eschrichtius</taxon>
    </lineage>
</organism>
<feature type="region of interest" description="Disordered" evidence="1">
    <location>
        <begin position="1"/>
        <end position="32"/>
    </location>
</feature>
<evidence type="ECO:0000313" key="2">
    <source>
        <dbReference type="EMBL" id="KAJ8779862.1"/>
    </source>
</evidence>
<evidence type="ECO:0000313" key="3">
    <source>
        <dbReference type="Proteomes" id="UP001159641"/>
    </source>
</evidence>
<gene>
    <name evidence="2" type="ORF">J1605_012152</name>
</gene>
<proteinExistence type="predicted"/>
<protein>
    <submittedName>
        <fullName evidence="2">Uncharacterized protein</fullName>
    </submittedName>
</protein>
<dbReference type="AlphaFoldDB" id="A0AB34GKV0"/>
<reference evidence="2 3" key="1">
    <citation type="submission" date="2022-11" db="EMBL/GenBank/DDBJ databases">
        <title>Whole genome sequence of Eschrichtius robustus ER-17-0199.</title>
        <authorList>
            <person name="Bruniche-Olsen A."/>
            <person name="Black A.N."/>
            <person name="Fields C.J."/>
            <person name="Walden K."/>
            <person name="Dewoody J.A."/>
        </authorList>
    </citation>
    <scope>NUCLEOTIDE SEQUENCE [LARGE SCALE GENOMIC DNA]</scope>
    <source>
        <strain evidence="2">ER-17-0199</strain>
        <tissue evidence="2">Blubber</tissue>
    </source>
</reference>